<dbReference type="Pfam" id="PF08240">
    <property type="entry name" value="ADH_N"/>
    <property type="match status" value="1"/>
</dbReference>
<dbReference type="PANTHER" id="PTHR43161">
    <property type="entry name" value="SORBITOL DEHYDROGENASE"/>
    <property type="match status" value="1"/>
</dbReference>
<name>A0A934QG77_9PROT</name>
<keyword evidence="9" id="KW-1185">Reference proteome</keyword>
<protein>
    <submittedName>
        <fullName evidence="8">Alcohol dehydrogenase</fullName>
    </submittedName>
</protein>
<dbReference type="EMBL" id="NRRE01000016">
    <property type="protein sequence ID" value="MBK1696412.1"/>
    <property type="molecule type" value="Genomic_DNA"/>
</dbReference>
<comment type="similarity">
    <text evidence="2">Belongs to the zinc-containing alcohol dehydrogenase family.</text>
</comment>
<evidence type="ECO:0000259" key="6">
    <source>
        <dbReference type="Pfam" id="PF00107"/>
    </source>
</evidence>
<evidence type="ECO:0000256" key="2">
    <source>
        <dbReference type="ARBA" id="ARBA00008072"/>
    </source>
</evidence>
<dbReference type="GO" id="GO:0016491">
    <property type="term" value="F:oxidoreductase activity"/>
    <property type="evidence" value="ECO:0007669"/>
    <property type="project" value="UniProtKB-KW"/>
</dbReference>
<dbReference type="SUPFAM" id="SSF50129">
    <property type="entry name" value="GroES-like"/>
    <property type="match status" value="1"/>
</dbReference>
<dbReference type="InterPro" id="IPR011032">
    <property type="entry name" value="GroES-like_sf"/>
</dbReference>
<feature type="domain" description="Alcohol dehydrogenase-like N-terminal" evidence="7">
    <location>
        <begin position="24"/>
        <end position="136"/>
    </location>
</feature>
<proteinExistence type="inferred from homology"/>
<gene>
    <name evidence="8" type="ORF">CKO21_04045</name>
</gene>
<dbReference type="AlphaFoldDB" id="A0A934QG77"/>
<evidence type="ECO:0000313" key="8">
    <source>
        <dbReference type="EMBL" id="MBK1696412.1"/>
    </source>
</evidence>
<comment type="caution">
    <text evidence="8">The sequence shown here is derived from an EMBL/GenBank/DDBJ whole genome shotgun (WGS) entry which is preliminary data.</text>
</comment>
<evidence type="ECO:0000259" key="7">
    <source>
        <dbReference type="Pfam" id="PF08240"/>
    </source>
</evidence>
<keyword evidence="3" id="KW-0479">Metal-binding</keyword>
<dbReference type="InterPro" id="IPR013154">
    <property type="entry name" value="ADH-like_N"/>
</dbReference>
<evidence type="ECO:0000256" key="4">
    <source>
        <dbReference type="ARBA" id="ARBA00022833"/>
    </source>
</evidence>
<dbReference type="Pfam" id="PF00107">
    <property type="entry name" value="ADH_zinc_N"/>
    <property type="match status" value="1"/>
</dbReference>
<evidence type="ECO:0000313" key="9">
    <source>
        <dbReference type="Proteomes" id="UP000778970"/>
    </source>
</evidence>
<dbReference type="RefSeq" id="WP_027289794.1">
    <property type="nucleotide sequence ID" value="NZ_NRRE01000016.1"/>
</dbReference>
<evidence type="ECO:0000256" key="1">
    <source>
        <dbReference type="ARBA" id="ARBA00001947"/>
    </source>
</evidence>
<dbReference type="SUPFAM" id="SSF51735">
    <property type="entry name" value="NAD(P)-binding Rossmann-fold domains"/>
    <property type="match status" value="1"/>
</dbReference>
<feature type="domain" description="Alcohol dehydrogenase-like C-terminal" evidence="6">
    <location>
        <begin position="174"/>
        <end position="297"/>
    </location>
</feature>
<dbReference type="InterPro" id="IPR036291">
    <property type="entry name" value="NAD(P)-bd_dom_sf"/>
</dbReference>
<reference evidence="8" key="2">
    <citation type="journal article" date="2020" name="Microorganisms">
        <title>Osmotic Adaptation and Compatible Solute Biosynthesis of Phototrophic Bacteria as Revealed from Genome Analyses.</title>
        <authorList>
            <person name="Imhoff J.F."/>
            <person name="Rahn T."/>
            <person name="Kunzel S."/>
            <person name="Keller A."/>
            <person name="Neulinger S.C."/>
        </authorList>
    </citation>
    <scope>NUCLEOTIDE SEQUENCE</scope>
    <source>
        <strain evidence="8">DSM 9154</strain>
    </source>
</reference>
<organism evidence="8 9">
    <name type="scientific">Rhodovibrio salinarum</name>
    <dbReference type="NCBI Taxonomy" id="1087"/>
    <lineage>
        <taxon>Bacteria</taxon>
        <taxon>Pseudomonadati</taxon>
        <taxon>Pseudomonadota</taxon>
        <taxon>Alphaproteobacteria</taxon>
        <taxon>Rhodospirillales</taxon>
        <taxon>Rhodovibrionaceae</taxon>
        <taxon>Rhodovibrio</taxon>
    </lineage>
</organism>
<keyword evidence="4" id="KW-0862">Zinc</keyword>
<dbReference type="Gene3D" id="3.90.180.10">
    <property type="entry name" value="Medium-chain alcohol dehydrogenases, catalytic domain"/>
    <property type="match status" value="1"/>
</dbReference>
<dbReference type="GO" id="GO:0046872">
    <property type="term" value="F:metal ion binding"/>
    <property type="evidence" value="ECO:0007669"/>
    <property type="project" value="UniProtKB-KW"/>
</dbReference>
<comment type="cofactor">
    <cofactor evidence="1">
        <name>Zn(2+)</name>
        <dbReference type="ChEBI" id="CHEBI:29105"/>
    </cofactor>
</comment>
<reference evidence="8" key="1">
    <citation type="submission" date="2017-08" db="EMBL/GenBank/DDBJ databases">
        <authorList>
            <person name="Imhoff J.F."/>
            <person name="Rahn T."/>
            <person name="Kuenzel S."/>
            <person name="Neulinger S.C."/>
        </authorList>
    </citation>
    <scope>NUCLEOTIDE SEQUENCE</scope>
    <source>
        <strain evidence="8">DSM 9154</strain>
    </source>
</reference>
<evidence type="ECO:0000256" key="3">
    <source>
        <dbReference type="ARBA" id="ARBA00022723"/>
    </source>
</evidence>
<dbReference type="PANTHER" id="PTHR43161:SF9">
    <property type="entry name" value="SORBITOL DEHYDROGENASE"/>
    <property type="match status" value="1"/>
</dbReference>
<evidence type="ECO:0000256" key="5">
    <source>
        <dbReference type="ARBA" id="ARBA00023002"/>
    </source>
</evidence>
<sequence>MQAAYLHGARDIRLGTWEPAPRHAGDVPIAVACVGVCGSDLHYYKEGGIGAARVTEPFIMGHEFAGHLEQDVPQAGLKAGQLVAVDPARPCGVCEHCLRAHVNLCPHVVFMGAPPNPGGLAQTVYAGVEQLYPLPDGFGAVEAAMLEPLGVGVHAMDLAKPQLLETVTVVGCGPIGLMLLQLARHAGVGRIYAVDPVDYRAEAARQHGADAVAAHVDAIADLTDGRGTDLVLEATNSPDGAQHAVDAARIGGRILLVGIPDGDRYNLTAASARRKGLEIKFARRMGHVYPRAIQLVAEGRVDVTRMVTHEVALQETADAFRLMADHADGAIKAVVMPNR</sequence>
<keyword evidence="5" id="KW-0560">Oxidoreductase</keyword>
<dbReference type="Proteomes" id="UP000778970">
    <property type="component" value="Unassembled WGS sequence"/>
</dbReference>
<dbReference type="Gene3D" id="3.40.50.720">
    <property type="entry name" value="NAD(P)-binding Rossmann-like Domain"/>
    <property type="match status" value="1"/>
</dbReference>
<dbReference type="InterPro" id="IPR013149">
    <property type="entry name" value="ADH-like_C"/>
</dbReference>
<accession>A0A934QG77</accession>